<organism evidence="1 2">
    <name type="scientific">Micromonospora phaseoli</name>
    <dbReference type="NCBI Taxonomy" id="1144548"/>
    <lineage>
        <taxon>Bacteria</taxon>
        <taxon>Bacillati</taxon>
        <taxon>Actinomycetota</taxon>
        <taxon>Actinomycetes</taxon>
        <taxon>Micromonosporales</taxon>
        <taxon>Micromonosporaceae</taxon>
        <taxon>Micromonospora</taxon>
    </lineage>
</organism>
<accession>A0A1H6RYE8</accession>
<protein>
    <submittedName>
        <fullName evidence="1">Uncharacterized protein</fullName>
    </submittedName>
</protein>
<dbReference type="EMBL" id="FNYV01000001">
    <property type="protein sequence ID" value="SEI60793.1"/>
    <property type="molecule type" value="Genomic_DNA"/>
</dbReference>
<name>A0A1H6RYE8_9ACTN</name>
<proteinExistence type="predicted"/>
<dbReference type="Proteomes" id="UP000198707">
    <property type="component" value="Unassembled WGS sequence"/>
</dbReference>
<keyword evidence="2" id="KW-1185">Reference proteome</keyword>
<reference evidence="2" key="1">
    <citation type="submission" date="2016-10" db="EMBL/GenBank/DDBJ databases">
        <authorList>
            <person name="Varghese N."/>
            <person name="Submissions S."/>
        </authorList>
    </citation>
    <scope>NUCLEOTIDE SEQUENCE [LARGE SCALE GENOMIC DNA]</scope>
    <source>
        <strain evidence="2">CGMCC 4.7038</strain>
    </source>
</reference>
<evidence type="ECO:0000313" key="1">
    <source>
        <dbReference type="EMBL" id="SEI60793.1"/>
    </source>
</evidence>
<sequence length="140" mass="15709">MLSTECPLFEPGIQSLTWPLKITDKQAEHHALSRVGRFHSCPPGKPARMSSDPGRTARHRLERARQTVQEIHQAAVRHRDPRLHNLADEISEIAMMLGHDAGPVQEWRPCPVCGAEPASHCVNMPGHKMVDGTHPERNRL</sequence>
<dbReference type="AlphaFoldDB" id="A0A1H6RYE8"/>
<dbReference type="RefSeq" id="WP_092374091.1">
    <property type="nucleotide sequence ID" value="NZ_BOPI01000038.1"/>
</dbReference>
<dbReference type="OrthoDB" id="3391428at2"/>
<evidence type="ECO:0000313" key="2">
    <source>
        <dbReference type="Proteomes" id="UP000198707"/>
    </source>
</evidence>
<gene>
    <name evidence="1" type="ORF">SAMN05443287_101473</name>
</gene>